<feature type="transmembrane region" description="Helical" evidence="2">
    <location>
        <begin position="287"/>
        <end position="310"/>
    </location>
</feature>
<proteinExistence type="predicted"/>
<gene>
    <name evidence="4" type="ORF">LAME_0F06942G</name>
</gene>
<keyword evidence="2" id="KW-1133">Transmembrane helix</keyword>
<dbReference type="AlphaFoldDB" id="A0A1G4JTR6"/>
<dbReference type="GO" id="GO:0016491">
    <property type="term" value="F:oxidoreductase activity"/>
    <property type="evidence" value="ECO:0007669"/>
    <property type="project" value="InterPro"/>
</dbReference>
<dbReference type="PANTHER" id="PTHR32100">
    <property type="entry name" value="OMEGA-6 FATTY ACID DESATURASE, CHLOROPLASTIC"/>
    <property type="match status" value="1"/>
</dbReference>
<dbReference type="CDD" id="cd03507">
    <property type="entry name" value="Delta12-FADS-like"/>
    <property type="match status" value="1"/>
</dbReference>
<keyword evidence="2" id="KW-0812">Transmembrane</keyword>
<evidence type="ECO:0000256" key="1">
    <source>
        <dbReference type="SAM" id="MobiDB-lite"/>
    </source>
</evidence>
<organism evidence="4 5">
    <name type="scientific">Lachancea meyersii CBS 8951</name>
    <dbReference type="NCBI Taxonomy" id="1266667"/>
    <lineage>
        <taxon>Eukaryota</taxon>
        <taxon>Fungi</taxon>
        <taxon>Dikarya</taxon>
        <taxon>Ascomycota</taxon>
        <taxon>Saccharomycotina</taxon>
        <taxon>Saccharomycetes</taxon>
        <taxon>Saccharomycetales</taxon>
        <taxon>Saccharomycetaceae</taxon>
        <taxon>Lachancea</taxon>
    </lineage>
</organism>
<feature type="transmembrane region" description="Helical" evidence="2">
    <location>
        <begin position="75"/>
        <end position="94"/>
    </location>
</feature>
<feature type="region of interest" description="Disordered" evidence="1">
    <location>
        <begin position="1"/>
        <end position="27"/>
    </location>
</feature>
<feature type="compositionally biased region" description="Polar residues" evidence="1">
    <location>
        <begin position="8"/>
        <end position="17"/>
    </location>
</feature>
<dbReference type="Proteomes" id="UP000191144">
    <property type="component" value="Chromosome F"/>
</dbReference>
<feature type="domain" description="Fatty acid desaturase" evidence="3">
    <location>
        <begin position="112"/>
        <end position="384"/>
    </location>
</feature>
<dbReference type="InterPro" id="IPR005804">
    <property type="entry name" value="FA_desaturase_dom"/>
</dbReference>
<dbReference type="GO" id="GO:0006629">
    <property type="term" value="P:lipid metabolic process"/>
    <property type="evidence" value="ECO:0007669"/>
    <property type="project" value="InterPro"/>
</dbReference>
<dbReference type="OrthoDB" id="1461976at2759"/>
<evidence type="ECO:0000259" key="3">
    <source>
        <dbReference type="Pfam" id="PF00487"/>
    </source>
</evidence>
<dbReference type="Pfam" id="PF00487">
    <property type="entry name" value="FA_desaturase"/>
    <property type="match status" value="1"/>
</dbReference>
<evidence type="ECO:0000313" key="5">
    <source>
        <dbReference type="Proteomes" id="UP000191144"/>
    </source>
</evidence>
<evidence type="ECO:0000256" key="2">
    <source>
        <dbReference type="SAM" id="Phobius"/>
    </source>
</evidence>
<feature type="transmembrane region" description="Helical" evidence="2">
    <location>
        <begin position="106"/>
        <end position="129"/>
    </location>
</feature>
<protein>
    <submittedName>
        <fullName evidence="4">LAME_0F06942g1_1</fullName>
    </submittedName>
</protein>
<sequence length="424" mass="48451">MAGFQRFGSATSSQTQPEAHPDTTATLTSTTTATQKIAIDTHGNIFRVPDYTIKDILSAIPAECYQRSLPRSLMYMTRDIAAMVALAVAAHGYIGPALESVSAPLIVRFAFWSVHAAAMGLFSTGLWVLAHECGHQAFSDYGAVNDFVGWVLHSYLMVPYFSWKYSHSKHHKATGHLHRDMVFLPPTKQEFWESRGWAAELSDMTEDSPLRTLGELILQQLGGWIMHLFTNVTGQKYPEAPAWTRNHFWPTSPLFEAKDAFYIILSDLGLLAQCLVLRMWYVKFGGWSVFISWFVPYLWVNHWLVFITFLQHTDQTLPHYDSSEWNFAKGAAATIDRQLWFVGPHIFHDIIETHVLHHFVSRIPFYNARPASMAIRRVMGDHYRSSDENMFKSMWKVARSCQFVEGKEGVYMFRNVNGLNPEDK</sequence>
<name>A0A1G4JTR6_9SACH</name>
<keyword evidence="5" id="KW-1185">Reference proteome</keyword>
<keyword evidence="2" id="KW-0472">Membrane</keyword>
<reference evidence="5" key="1">
    <citation type="submission" date="2016-03" db="EMBL/GenBank/DDBJ databases">
        <authorList>
            <person name="Devillers Hugo."/>
        </authorList>
    </citation>
    <scope>NUCLEOTIDE SEQUENCE [LARGE SCALE GENOMIC DNA]</scope>
</reference>
<evidence type="ECO:0000313" key="4">
    <source>
        <dbReference type="EMBL" id="SCU94305.1"/>
    </source>
</evidence>
<dbReference type="InterPro" id="IPR012171">
    <property type="entry name" value="Fatty_acid_desaturase"/>
</dbReference>
<dbReference type="EMBL" id="LT598477">
    <property type="protein sequence ID" value="SCU94305.1"/>
    <property type="molecule type" value="Genomic_DNA"/>
</dbReference>
<accession>A0A1G4JTR6</accession>